<comment type="caution">
    <text evidence="1">The sequence shown here is derived from an EMBL/GenBank/DDBJ whole genome shotgun (WGS) entry which is preliminary data.</text>
</comment>
<evidence type="ECO:0000313" key="1">
    <source>
        <dbReference type="EMBL" id="GAG09436.1"/>
    </source>
</evidence>
<protein>
    <submittedName>
        <fullName evidence="1">Uncharacterized protein</fullName>
    </submittedName>
</protein>
<accession>X0W9W2</accession>
<dbReference type="EMBL" id="BARS01020622">
    <property type="protein sequence ID" value="GAG09436.1"/>
    <property type="molecule type" value="Genomic_DNA"/>
</dbReference>
<proteinExistence type="predicted"/>
<sequence length="60" mass="7276">MNFKLNMGRISLDLDEITHERLRKRIAEKTKKLKEKDKNNHAINQRTFIQDLIKKELEKN</sequence>
<dbReference type="AlphaFoldDB" id="X0W9W2"/>
<name>X0W9W2_9ZZZZ</name>
<organism evidence="1">
    <name type="scientific">marine sediment metagenome</name>
    <dbReference type="NCBI Taxonomy" id="412755"/>
    <lineage>
        <taxon>unclassified sequences</taxon>
        <taxon>metagenomes</taxon>
        <taxon>ecological metagenomes</taxon>
    </lineage>
</organism>
<gene>
    <name evidence="1" type="ORF">S01H1_33223</name>
</gene>
<reference evidence="1" key="1">
    <citation type="journal article" date="2014" name="Front. Microbiol.">
        <title>High frequency of phylogenetically diverse reductive dehalogenase-homologous genes in deep subseafloor sedimentary metagenomes.</title>
        <authorList>
            <person name="Kawai M."/>
            <person name="Futagami T."/>
            <person name="Toyoda A."/>
            <person name="Takaki Y."/>
            <person name="Nishi S."/>
            <person name="Hori S."/>
            <person name="Arai W."/>
            <person name="Tsubouchi T."/>
            <person name="Morono Y."/>
            <person name="Uchiyama I."/>
            <person name="Ito T."/>
            <person name="Fujiyama A."/>
            <person name="Inagaki F."/>
            <person name="Takami H."/>
        </authorList>
    </citation>
    <scope>NUCLEOTIDE SEQUENCE</scope>
    <source>
        <strain evidence="1">Expedition CK06-06</strain>
    </source>
</reference>